<dbReference type="EC" id="3.5.1.18" evidence="5"/>
<dbReference type="PROSITE" id="PS00758">
    <property type="entry name" value="ARGE_DAPE_CPG2_1"/>
    <property type="match status" value="1"/>
</dbReference>
<evidence type="ECO:0000256" key="7">
    <source>
        <dbReference type="ARBA" id="ARBA00022723"/>
    </source>
</evidence>
<keyword evidence="7" id="KW-0479">Metal-binding</keyword>
<evidence type="ECO:0000256" key="9">
    <source>
        <dbReference type="ARBA" id="ARBA00022833"/>
    </source>
</evidence>
<reference evidence="14" key="2">
    <citation type="submission" date="2020-02" db="EMBL/GenBank/DDBJ databases">
        <authorList>
            <person name="Littmann E."/>
            <person name="Sorbara M."/>
        </authorList>
    </citation>
    <scope>NUCLEOTIDE SEQUENCE</scope>
    <source>
        <strain evidence="14">MSK.1.17</strain>
    </source>
</reference>
<keyword evidence="8" id="KW-0378">Hydrolase</keyword>
<evidence type="ECO:0000313" key="14">
    <source>
        <dbReference type="EMBL" id="NSJ51423.1"/>
    </source>
</evidence>
<evidence type="ECO:0000256" key="5">
    <source>
        <dbReference type="ARBA" id="ARBA00011921"/>
    </source>
</evidence>
<dbReference type="Gene3D" id="3.40.630.10">
    <property type="entry name" value="Zn peptidases"/>
    <property type="match status" value="2"/>
</dbReference>
<dbReference type="InterPro" id="IPR001261">
    <property type="entry name" value="ArgE/DapE_CS"/>
</dbReference>
<dbReference type="RefSeq" id="WP_165642841.1">
    <property type="nucleotide sequence ID" value="NZ_JAAITT010000040.1"/>
</dbReference>
<evidence type="ECO:0000313" key="13">
    <source>
        <dbReference type="EMBL" id="MCG4746111.1"/>
    </source>
</evidence>
<comment type="caution">
    <text evidence="13">The sequence shown here is derived from an EMBL/GenBank/DDBJ whole genome shotgun (WGS) entry which is preliminary data.</text>
</comment>
<dbReference type="InterPro" id="IPR002933">
    <property type="entry name" value="Peptidase_M20"/>
</dbReference>
<evidence type="ECO:0000256" key="6">
    <source>
        <dbReference type="ARBA" id="ARBA00016853"/>
    </source>
</evidence>
<dbReference type="Proteomes" id="UP001299608">
    <property type="component" value="Unassembled WGS sequence"/>
</dbReference>
<dbReference type="NCBIfam" id="TIGR01910">
    <property type="entry name" value="DapE-ArgE"/>
    <property type="match status" value="1"/>
</dbReference>
<dbReference type="SUPFAM" id="SSF53187">
    <property type="entry name" value="Zn-dependent exopeptidases"/>
    <property type="match status" value="1"/>
</dbReference>
<organism evidence="13 16">
    <name type="scientific">Enterocloster aldenensis</name>
    <dbReference type="NCBI Taxonomy" id="358742"/>
    <lineage>
        <taxon>Bacteria</taxon>
        <taxon>Bacillati</taxon>
        <taxon>Bacillota</taxon>
        <taxon>Clostridia</taxon>
        <taxon>Lachnospirales</taxon>
        <taxon>Lachnospiraceae</taxon>
        <taxon>Enterocloster</taxon>
    </lineage>
</organism>
<dbReference type="InterPro" id="IPR010182">
    <property type="entry name" value="ArgE/DapE"/>
</dbReference>
<name>A0AAW5BXX7_9FIRM</name>
<comment type="pathway">
    <text evidence="3">Amino-acid biosynthesis; L-lysine biosynthesis via DAP pathway; LL-2,6-diaminopimelate from (S)-tetrahydrodipicolinate (succinylase route): step 3/3.</text>
</comment>
<feature type="domain" description="Peptidase M20 dimerisation" evidence="12">
    <location>
        <begin position="180"/>
        <end position="300"/>
    </location>
</feature>
<dbReference type="Proteomes" id="UP000669239">
    <property type="component" value="Unassembled WGS sequence"/>
</dbReference>
<dbReference type="GO" id="GO:0009014">
    <property type="term" value="F:succinyl-diaminopimelate desuccinylase activity"/>
    <property type="evidence" value="ECO:0007669"/>
    <property type="project" value="UniProtKB-EC"/>
</dbReference>
<reference evidence="14 15" key="1">
    <citation type="journal article" date="2020" name="Cell Host Microbe">
        <title>Functional and Genomic Variation between Human-Derived Isolates of Lachnospiraceae Reveals Inter- and Intra-Species Diversity.</title>
        <authorList>
            <person name="Sorbara M.T."/>
            <person name="Littmann E.R."/>
            <person name="Fontana E."/>
            <person name="Moody T.U."/>
            <person name="Kohout C.E."/>
            <person name="Gjonbalaj M."/>
            <person name="Eaton V."/>
            <person name="Seok R."/>
            <person name="Leiner I.M."/>
            <person name="Pamer E.G."/>
        </authorList>
    </citation>
    <scope>NUCLEOTIDE SEQUENCE [LARGE SCALE GENOMIC DNA]</scope>
    <source>
        <strain evidence="14 15">MSK.1.17</strain>
    </source>
</reference>
<evidence type="ECO:0000256" key="11">
    <source>
        <dbReference type="ARBA" id="ARBA00051301"/>
    </source>
</evidence>
<evidence type="ECO:0000256" key="1">
    <source>
        <dbReference type="ARBA" id="ARBA00001941"/>
    </source>
</evidence>
<dbReference type="AlphaFoldDB" id="A0AAW5BXX7"/>
<dbReference type="InterPro" id="IPR050072">
    <property type="entry name" value="Peptidase_M20A"/>
</dbReference>
<comment type="similarity">
    <text evidence="4">Belongs to the peptidase M20A family.</text>
</comment>
<sequence length="408" mass="44567">MDAKERVKALVKDEEAIELVRKIVQIPSHWAQEKREKPISDYLLDYFMKAGIDAYQQEVYPGRPNVVAVLHGTGEGKSLMFNGHIDTVPPFGMEDPFGAVIKDGKMYGRGTADMKSGVATMAYAMKLLKDADVKLKGNLVYAGVIDEDAAGSEGTRYIVRNGPLTDLAIVGEPTSLQPVVAHKGCDYFTVTFYGQSVHSSVPWNGANANYAAAEFIRRVENEMIPEWSSKKHAFCSPPTINVGLVQGAAKANMPYLLGESPTFAGIIPDLCKVHIDVRWIPTQTIKGIEEEFRKLAEEVASGREGIHATVEFIDMYRPAMEISPDNILVRSIQSNSKAVLKKEYPIKGETYWGDSGLLCTLAGIPSIMYGPGDIGCAHSDVEWVETSELAKAALIYALTAIDVCGVSE</sequence>
<evidence type="ECO:0000256" key="3">
    <source>
        <dbReference type="ARBA" id="ARBA00005130"/>
    </source>
</evidence>
<gene>
    <name evidence="14" type="ORF">G5B36_22320</name>
    <name evidence="13" type="ORF">L0N08_11860</name>
</gene>
<evidence type="ECO:0000313" key="15">
    <source>
        <dbReference type="Proteomes" id="UP000669239"/>
    </source>
</evidence>
<dbReference type="EMBL" id="JAAITT010000040">
    <property type="protein sequence ID" value="NSJ51423.1"/>
    <property type="molecule type" value="Genomic_DNA"/>
</dbReference>
<evidence type="ECO:0000256" key="8">
    <source>
        <dbReference type="ARBA" id="ARBA00022801"/>
    </source>
</evidence>
<evidence type="ECO:0000259" key="12">
    <source>
        <dbReference type="Pfam" id="PF07687"/>
    </source>
</evidence>
<evidence type="ECO:0000256" key="4">
    <source>
        <dbReference type="ARBA" id="ARBA00006247"/>
    </source>
</evidence>
<dbReference type="GO" id="GO:0046872">
    <property type="term" value="F:metal ion binding"/>
    <property type="evidence" value="ECO:0007669"/>
    <property type="project" value="UniProtKB-KW"/>
</dbReference>
<dbReference type="SUPFAM" id="SSF55031">
    <property type="entry name" value="Bacterial exopeptidase dimerisation domain"/>
    <property type="match status" value="1"/>
</dbReference>
<evidence type="ECO:0000256" key="2">
    <source>
        <dbReference type="ARBA" id="ARBA00001947"/>
    </source>
</evidence>
<keyword evidence="10" id="KW-0170">Cobalt</keyword>
<evidence type="ECO:0000313" key="16">
    <source>
        <dbReference type="Proteomes" id="UP001299608"/>
    </source>
</evidence>
<dbReference type="Pfam" id="PF07687">
    <property type="entry name" value="M20_dimer"/>
    <property type="match status" value="1"/>
</dbReference>
<comment type="cofactor">
    <cofactor evidence="2">
        <name>Zn(2+)</name>
        <dbReference type="ChEBI" id="CHEBI:29105"/>
    </cofactor>
</comment>
<comment type="cofactor">
    <cofactor evidence="1">
        <name>Co(2+)</name>
        <dbReference type="ChEBI" id="CHEBI:48828"/>
    </cofactor>
</comment>
<dbReference type="Gene3D" id="3.30.70.360">
    <property type="match status" value="1"/>
</dbReference>
<keyword evidence="9" id="KW-0862">Zinc</keyword>
<protein>
    <recommendedName>
        <fullName evidence="6">Probable succinyl-diaminopimelate desuccinylase</fullName>
        <ecNumber evidence="5">3.5.1.18</ecNumber>
    </recommendedName>
</protein>
<dbReference type="InterPro" id="IPR036264">
    <property type="entry name" value="Bact_exopeptidase_dim_dom"/>
</dbReference>
<keyword evidence="15" id="KW-1185">Reference proteome</keyword>
<proteinExistence type="inferred from homology"/>
<comment type="catalytic activity">
    <reaction evidence="11">
        <text>N-succinyl-(2S,6S)-2,6-diaminopimelate + H2O = (2S,6S)-2,6-diaminopimelate + succinate</text>
        <dbReference type="Rhea" id="RHEA:22608"/>
        <dbReference type="ChEBI" id="CHEBI:15377"/>
        <dbReference type="ChEBI" id="CHEBI:30031"/>
        <dbReference type="ChEBI" id="CHEBI:57609"/>
        <dbReference type="ChEBI" id="CHEBI:58087"/>
        <dbReference type="EC" id="3.5.1.18"/>
    </reaction>
</comment>
<dbReference type="InterPro" id="IPR011650">
    <property type="entry name" value="Peptidase_M20_dimer"/>
</dbReference>
<dbReference type="PANTHER" id="PTHR43808">
    <property type="entry name" value="ACETYLORNITHINE DEACETYLASE"/>
    <property type="match status" value="1"/>
</dbReference>
<dbReference type="EMBL" id="JAKNGE010000013">
    <property type="protein sequence ID" value="MCG4746111.1"/>
    <property type="molecule type" value="Genomic_DNA"/>
</dbReference>
<dbReference type="Pfam" id="PF01546">
    <property type="entry name" value="Peptidase_M20"/>
    <property type="match status" value="1"/>
</dbReference>
<reference evidence="13" key="3">
    <citation type="submission" date="2022-01" db="EMBL/GenBank/DDBJ databases">
        <title>Collection of gut derived symbiotic bacterial strains cultured from healthy donors.</title>
        <authorList>
            <person name="Lin H."/>
            <person name="Kohout C."/>
            <person name="Waligurski E."/>
            <person name="Pamer E.G."/>
        </authorList>
    </citation>
    <scope>NUCLEOTIDE SEQUENCE</scope>
    <source>
        <strain evidence="13">DFI.6.55</strain>
    </source>
</reference>
<accession>A0AAW5BXX7</accession>
<evidence type="ECO:0000256" key="10">
    <source>
        <dbReference type="ARBA" id="ARBA00023285"/>
    </source>
</evidence>
<dbReference type="CDD" id="cd08659">
    <property type="entry name" value="M20_ArgE_DapE-like"/>
    <property type="match status" value="1"/>
</dbReference>